<dbReference type="SUPFAM" id="SSF143517">
    <property type="entry name" value="TRCF domain-like"/>
    <property type="match status" value="1"/>
</dbReference>
<keyword evidence="8 13" id="KW-0238">DNA-binding</keyword>
<evidence type="ECO:0000256" key="7">
    <source>
        <dbReference type="ARBA" id="ARBA00022840"/>
    </source>
</evidence>
<dbReference type="Pfam" id="PF00270">
    <property type="entry name" value="DEAD"/>
    <property type="match status" value="1"/>
</dbReference>
<organism evidence="17 18">
    <name type="scientific">Soehngenia longivitae</name>
    <dbReference type="NCBI Taxonomy" id="2562294"/>
    <lineage>
        <taxon>Bacteria</taxon>
        <taxon>Bacillati</taxon>
        <taxon>Bacillota</taxon>
        <taxon>Tissierellia</taxon>
        <taxon>Tissierellales</taxon>
        <taxon>Tissierellaceae</taxon>
        <taxon>Soehngenia</taxon>
    </lineage>
</organism>
<dbReference type="NCBIfam" id="TIGR00580">
    <property type="entry name" value="mfd"/>
    <property type="match status" value="1"/>
</dbReference>
<keyword evidence="9 13" id="KW-0234">DNA repair</keyword>
<dbReference type="SMART" id="SM00490">
    <property type="entry name" value="HELICc"/>
    <property type="match status" value="1"/>
</dbReference>
<dbReference type="PROSITE" id="PS51194">
    <property type="entry name" value="HELICASE_CTER"/>
    <property type="match status" value="1"/>
</dbReference>
<evidence type="ECO:0000256" key="12">
    <source>
        <dbReference type="ARBA" id="ARBA00070128"/>
    </source>
</evidence>
<keyword evidence="3 13" id="KW-0547">Nucleotide-binding</keyword>
<evidence type="ECO:0000256" key="6">
    <source>
        <dbReference type="ARBA" id="ARBA00022806"/>
    </source>
</evidence>
<keyword evidence="14" id="KW-0175">Coiled coil</keyword>
<comment type="similarity">
    <text evidence="10 13">In the N-terminal section; belongs to the UvrB family.</text>
</comment>
<dbReference type="EMBL" id="SRIB01000010">
    <property type="protein sequence ID" value="TFZ39650.1"/>
    <property type="molecule type" value="Genomic_DNA"/>
</dbReference>
<evidence type="ECO:0000256" key="10">
    <source>
        <dbReference type="ARBA" id="ARBA00061104"/>
    </source>
</evidence>
<sequence length="1178" mass="135254">MRDVLIDPLMNLDSYKKLNESIVKKEFPIMIHGLIEENILHLAYALNRHLDRQIIVITAEETNARKLAEDIRAMSSHADVEYFPKKEMIFYDIEALSNQTTHERLRILYRLVNNEKIILTLSAQSLFDIIIKREVFENTTITLDLNSTVELNSLQNKLVQMGYERVNLVEGKGQFSIRGGIVDVYSPNYSNPLRIELFDDEIDSIRYFDVLSQRTINNLEKIQIIPSKEIILSKSQKKNIAENLKKDLSKYTSKSKNLRISEIALNKFNPIIESLNENNDLANLDLILPYIDENIKGNLADYFDLDSIVLIDEIKSIEEKIKVNKDISNSNLLELFETGEVLQTHLNLSCDYSKFVKVLKDKNIITKSFFLKPDDDFPPKAIYQISAKQASFYANNFNFFVEDLKRYMYRGYKTLIFSGTIERANRLKTQLNDASINVTLIGDENNLIQSSQVFIIPRSLEKGFEYENAKFTLISDKDILGNNKRAKKARKKKTKSSDAISLGDLNEGDYVVHENHGIGQYLGIVQLDVDGVKKDYLSIAYRGKDKLYLPIEQMNMIQKYVGNDANLPKVNSLDSIEWVKKRNKTKKAIEEMAKDLVELYAKRENIEGYAFSPDTPWQKEFEDSFPYEETEGQLRAIEEIKADMEKKRPMDRLLCGDVGYGKTEVALRAAFKAVMDGKQVAILVPTTILAQQHYNTAIERFSDFPVKIGILSRFSSTKTIQNTLSMIRKGSVDIVIGTHRLLSKDVVFKDLGLLIIDEEQRFGVKHKEALKKLKENVDCLTLSATPIPRTLNMSLIGIRDMSIIDEPPEERYPVQTYVSELNKSLIREAILKEVSRGGQVYYVYNRVESIDKMAYELEQLVPEASFSVAHGQMTERQLENVMIDFINNEVDVLVCTTIIETGMDIQNVNTIIIHDADKFGLSQLYQLRGRVGRTNRLAYAYLMYQRDKVLSEVAQKRLKAIKDFTEFGAGFKIAMRDLEIRGAGNLLGLSQHGHIENIGYDLYIKYLQEAVQRVRGVNVIEKIDTTVDLKLDAYISSFYIEEEEQRIEIYRKISSVENKEDIEELTDELIDRFGDIPKPVLNLMTISYIRYLASKNNIISIQQIDRGIKVNFVNANNISLDIISFLTDKYKNNILFSLTKDANITIRLKNDILNATLELIEIIDMLNNNQKIAEEVII</sequence>
<name>A0A4Z0D1M1_9FIRM</name>
<dbReference type="InterPro" id="IPR041471">
    <property type="entry name" value="UvrB_inter"/>
</dbReference>
<dbReference type="Pfam" id="PF02559">
    <property type="entry name" value="CarD_TRCF_RID"/>
    <property type="match status" value="1"/>
</dbReference>
<evidence type="ECO:0000256" key="1">
    <source>
        <dbReference type="ARBA" id="ARBA00004496"/>
    </source>
</evidence>
<dbReference type="Pfam" id="PF00271">
    <property type="entry name" value="Helicase_C"/>
    <property type="match status" value="1"/>
</dbReference>
<dbReference type="OrthoDB" id="9804325at2"/>
<reference evidence="17 18" key="1">
    <citation type="submission" date="2019-03" db="EMBL/GenBank/DDBJ databases">
        <title>Draft genome sequence data and analysis of a Fermenting Bacterium, Soehngenia longevitae strain 1933PT, isolated from petroleum reservoir in Azerbaijan.</title>
        <authorList>
            <person name="Grouzdev D.S."/>
            <person name="Bidzhieva S.K."/>
            <person name="Sokolova D.S."/>
            <person name="Tourova T.P."/>
            <person name="Poltaraus A.B."/>
            <person name="Nazina T.N."/>
        </authorList>
    </citation>
    <scope>NUCLEOTIDE SEQUENCE [LARGE SCALE GENOMIC DNA]</scope>
    <source>
        <strain evidence="17 18">1933P</strain>
    </source>
</reference>
<dbReference type="Pfam" id="PF03461">
    <property type="entry name" value="TRCF"/>
    <property type="match status" value="1"/>
</dbReference>
<keyword evidence="4 13" id="KW-0227">DNA damage</keyword>
<dbReference type="InterPro" id="IPR037235">
    <property type="entry name" value="TRCF-like_C_D7"/>
</dbReference>
<dbReference type="PANTHER" id="PTHR47964">
    <property type="entry name" value="ATP-DEPENDENT DNA HELICASE HOMOLOG RECG, CHLOROPLASTIC"/>
    <property type="match status" value="1"/>
</dbReference>
<keyword evidence="2 13" id="KW-0963">Cytoplasm</keyword>
<dbReference type="Gene3D" id="2.40.10.170">
    <property type="match status" value="1"/>
</dbReference>
<dbReference type="InterPro" id="IPR004576">
    <property type="entry name" value="Mfd"/>
</dbReference>
<feature type="domain" description="Helicase ATP-binding" evidence="15">
    <location>
        <begin position="643"/>
        <end position="804"/>
    </location>
</feature>
<accession>A0A4Z0D1M1</accession>
<dbReference type="Gene3D" id="3.30.2060.10">
    <property type="entry name" value="Penicillin-binding protein 1b domain"/>
    <property type="match status" value="1"/>
</dbReference>
<dbReference type="CDD" id="cd17991">
    <property type="entry name" value="DEXHc_TRCF"/>
    <property type="match status" value="1"/>
</dbReference>
<dbReference type="GO" id="GO:0003678">
    <property type="term" value="F:DNA helicase activity"/>
    <property type="evidence" value="ECO:0007669"/>
    <property type="project" value="TreeGrafter"/>
</dbReference>
<dbReference type="Pfam" id="PF17757">
    <property type="entry name" value="UvrB_inter"/>
    <property type="match status" value="1"/>
</dbReference>
<evidence type="ECO:0000256" key="2">
    <source>
        <dbReference type="ARBA" id="ARBA00022490"/>
    </source>
</evidence>
<protein>
    <recommendedName>
        <fullName evidence="12 13">Transcription-repair-coupling factor</fullName>
        <shortName evidence="13">TRCF</shortName>
        <ecNumber evidence="13">3.6.4.-</ecNumber>
    </recommendedName>
</protein>
<dbReference type="InterPro" id="IPR027417">
    <property type="entry name" value="P-loop_NTPase"/>
</dbReference>
<keyword evidence="7 13" id="KW-0067">ATP-binding</keyword>
<dbReference type="GO" id="GO:0016787">
    <property type="term" value="F:hydrolase activity"/>
    <property type="evidence" value="ECO:0007669"/>
    <property type="project" value="UniProtKB-KW"/>
</dbReference>
<dbReference type="InterPro" id="IPR001650">
    <property type="entry name" value="Helicase_C-like"/>
</dbReference>
<comment type="similarity">
    <text evidence="11 13">In the C-terminal section; belongs to the helicase family. RecG subfamily.</text>
</comment>
<dbReference type="AlphaFoldDB" id="A0A4Z0D1M1"/>
<dbReference type="SUPFAM" id="SSF141259">
    <property type="entry name" value="CarD-like"/>
    <property type="match status" value="1"/>
</dbReference>
<feature type="domain" description="Helicase C-terminal" evidence="16">
    <location>
        <begin position="825"/>
        <end position="979"/>
    </location>
</feature>
<gene>
    <name evidence="13 17" type="primary">mfd</name>
    <name evidence="17" type="ORF">E4100_07470</name>
</gene>
<dbReference type="GO" id="GO:0000716">
    <property type="term" value="P:transcription-coupled nucleotide-excision repair, DNA damage recognition"/>
    <property type="evidence" value="ECO:0007669"/>
    <property type="project" value="UniProtKB-UniRule"/>
</dbReference>
<comment type="subcellular location">
    <subcellularLocation>
        <location evidence="1 13">Cytoplasm</location>
    </subcellularLocation>
</comment>
<dbReference type="Gene3D" id="3.40.50.300">
    <property type="entry name" value="P-loop containing nucleotide triphosphate hydrolases"/>
    <property type="match status" value="2"/>
</dbReference>
<dbReference type="PANTHER" id="PTHR47964:SF1">
    <property type="entry name" value="ATP-DEPENDENT DNA HELICASE HOMOLOG RECG, CHLOROPLASTIC"/>
    <property type="match status" value="1"/>
</dbReference>
<dbReference type="InterPro" id="IPR005118">
    <property type="entry name" value="TRCF_C"/>
</dbReference>
<keyword evidence="18" id="KW-1185">Reference proteome</keyword>
<keyword evidence="6" id="KW-0347">Helicase</keyword>
<dbReference type="InterPro" id="IPR011545">
    <property type="entry name" value="DEAD/DEAH_box_helicase_dom"/>
</dbReference>
<evidence type="ECO:0000256" key="4">
    <source>
        <dbReference type="ARBA" id="ARBA00022763"/>
    </source>
</evidence>
<evidence type="ECO:0000256" key="3">
    <source>
        <dbReference type="ARBA" id="ARBA00022741"/>
    </source>
</evidence>
<dbReference type="InterPro" id="IPR036101">
    <property type="entry name" value="CarD-like/TRCF_RID_sf"/>
</dbReference>
<dbReference type="SMART" id="SM00982">
    <property type="entry name" value="TRCF"/>
    <property type="match status" value="1"/>
</dbReference>
<dbReference type="SUPFAM" id="SSF52540">
    <property type="entry name" value="P-loop containing nucleoside triphosphate hydrolases"/>
    <property type="match status" value="4"/>
</dbReference>
<dbReference type="GO" id="GO:0005524">
    <property type="term" value="F:ATP binding"/>
    <property type="evidence" value="ECO:0007669"/>
    <property type="project" value="UniProtKB-UniRule"/>
</dbReference>
<dbReference type="RefSeq" id="WP_135271418.1">
    <property type="nucleotide sequence ID" value="NZ_SRIB01000010.1"/>
</dbReference>
<dbReference type="InterPro" id="IPR047112">
    <property type="entry name" value="RecG/Mfd"/>
</dbReference>
<dbReference type="FunFam" id="3.40.50.300:FF:000546">
    <property type="entry name" value="Transcription-repair-coupling factor"/>
    <property type="match status" value="1"/>
</dbReference>
<proteinExistence type="inferred from homology"/>
<dbReference type="SMART" id="SM00487">
    <property type="entry name" value="DEXDc"/>
    <property type="match status" value="1"/>
</dbReference>
<evidence type="ECO:0000313" key="18">
    <source>
        <dbReference type="Proteomes" id="UP000298381"/>
    </source>
</evidence>
<dbReference type="PROSITE" id="PS51192">
    <property type="entry name" value="HELICASE_ATP_BIND_1"/>
    <property type="match status" value="1"/>
</dbReference>
<evidence type="ECO:0000256" key="14">
    <source>
        <dbReference type="SAM" id="Coils"/>
    </source>
</evidence>
<dbReference type="InterPro" id="IPR014001">
    <property type="entry name" value="Helicase_ATP-bd"/>
</dbReference>
<evidence type="ECO:0000256" key="9">
    <source>
        <dbReference type="ARBA" id="ARBA00023204"/>
    </source>
</evidence>
<evidence type="ECO:0000256" key="8">
    <source>
        <dbReference type="ARBA" id="ARBA00023125"/>
    </source>
</evidence>
<dbReference type="Gene3D" id="3.90.1150.50">
    <property type="entry name" value="Transcription-repair-coupling factor, D7 domain"/>
    <property type="match status" value="1"/>
</dbReference>
<dbReference type="SMART" id="SM01058">
    <property type="entry name" value="CarD_TRCF"/>
    <property type="match status" value="1"/>
</dbReference>
<dbReference type="EC" id="3.6.4.-" evidence="13"/>
<keyword evidence="5 13" id="KW-0378">Hydrolase</keyword>
<evidence type="ECO:0000259" key="16">
    <source>
        <dbReference type="PROSITE" id="PS51194"/>
    </source>
</evidence>
<evidence type="ECO:0000256" key="5">
    <source>
        <dbReference type="ARBA" id="ARBA00022801"/>
    </source>
</evidence>
<comment type="function">
    <text evidence="13">Couples transcription and DNA repair by recognizing RNA polymerase (RNAP) stalled at DNA lesions. Mediates ATP-dependent release of RNAP and its truncated transcript from the DNA, and recruitment of nucleotide excision repair machinery to the damaged site.</text>
</comment>
<evidence type="ECO:0000256" key="11">
    <source>
        <dbReference type="ARBA" id="ARBA00061399"/>
    </source>
</evidence>
<feature type="coiled-coil region" evidence="14">
    <location>
        <begin position="234"/>
        <end position="261"/>
    </location>
</feature>
<dbReference type="InterPro" id="IPR003711">
    <property type="entry name" value="CarD-like/TRCF_RID"/>
</dbReference>
<dbReference type="GO" id="GO:0005737">
    <property type="term" value="C:cytoplasm"/>
    <property type="evidence" value="ECO:0007669"/>
    <property type="project" value="UniProtKB-SubCell"/>
</dbReference>
<evidence type="ECO:0000313" key="17">
    <source>
        <dbReference type="EMBL" id="TFZ39650.1"/>
    </source>
</evidence>
<comment type="caution">
    <text evidence="17">The sequence shown here is derived from an EMBL/GenBank/DDBJ whole genome shotgun (WGS) entry which is preliminary data.</text>
</comment>
<dbReference type="GO" id="GO:0006355">
    <property type="term" value="P:regulation of DNA-templated transcription"/>
    <property type="evidence" value="ECO:0007669"/>
    <property type="project" value="UniProtKB-UniRule"/>
</dbReference>
<dbReference type="Proteomes" id="UP000298381">
    <property type="component" value="Unassembled WGS sequence"/>
</dbReference>
<dbReference type="HAMAP" id="MF_00969">
    <property type="entry name" value="TRCF"/>
    <property type="match status" value="1"/>
</dbReference>
<evidence type="ECO:0000259" key="15">
    <source>
        <dbReference type="PROSITE" id="PS51192"/>
    </source>
</evidence>
<dbReference type="Gene3D" id="3.40.50.11180">
    <property type="match status" value="1"/>
</dbReference>
<dbReference type="GO" id="GO:0003684">
    <property type="term" value="F:damaged DNA binding"/>
    <property type="evidence" value="ECO:0007669"/>
    <property type="project" value="InterPro"/>
</dbReference>
<evidence type="ECO:0000256" key="13">
    <source>
        <dbReference type="HAMAP-Rule" id="MF_00969"/>
    </source>
</evidence>